<feature type="compositionally biased region" description="Polar residues" evidence="1">
    <location>
        <begin position="1339"/>
        <end position="1351"/>
    </location>
</feature>
<keyword evidence="3" id="KW-1185">Reference proteome</keyword>
<feature type="compositionally biased region" description="Basic and acidic residues" evidence="1">
    <location>
        <begin position="2289"/>
        <end position="2321"/>
    </location>
</feature>
<dbReference type="SUPFAM" id="SSF50729">
    <property type="entry name" value="PH domain-like"/>
    <property type="match status" value="1"/>
</dbReference>
<comment type="caution">
    <text evidence="2">The sequence shown here is derived from an EMBL/GenBank/DDBJ whole genome shotgun (WGS) entry which is preliminary data.</text>
</comment>
<feature type="compositionally biased region" description="Low complexity" evidence="1">
    <location>
        <begin position="174"/>
        <end position="193"/>
    </location>
</feature>
<feature type="compositionally biased region" description="Low complexity" evidence="1">
    <location>
        <begin position="2523"/>
        <end position="2536"/>
    </location>
</feature>
<feature type="compositionally biased region" description="Pro residues" evidence="1">
    <location>
        <begin position="1411"/>
        <end position="1425"/>
    </location>
</feature>
<feature type="compositionally biased region" description="Polar residues" evidence="1">
    <location>
        <begin position="640"/>
        <end position="651"/>
    </location>
</feature>
<feature type="region of interest" description="Disordered" evidence="1">
    <location>
        <begin position="2506"/>
        <end position="2591"/>
    </location>
</feature>
<feature type="compositionally biased region" description="Basic and acidic residues" evidence="1">
    <location>
        <begin position="2264"/>
        <end position="2282"/>
    </location>
</feature>
<feature type="compositionally biased region" description="Polar residues" evidence="1">
    <location>
        <begin position="1516"/>
        <end position="1535"/>
    </location>
</feature>
<feature type="region of interest" description="Disordered" evidence="1">
    <location>
        <begin position="1"/>
        <end position="22"/>
    </location>
</feature>
<reference evidence="2" key="1">
    <citation type="submission" date="2020-07" db="EMBL/GenBank/DDBJ databases">
        <title>Draft Genome Sequence of a Deep-Sea Yeast, Naganishia (Cryptococcus) liquefaciens strain N6.</title>
        <authorList>
            <person name="Han Y.W."/>
            <person name="Kajitani R."/>
            <person name="Morimoto H."/>
            <person name="Parhat M."/>
            <person name="Tsubouchi H."/>
            <person name="Bakenova O."/>
            <person name="Ogata M."/>
            <person name="Argunhan B."/>
            <person name="Aoki R."/>
            <person name="Kajiwara S."/>
            <person name="Itoh T."/>
            <person name="Iwasaki H."/>
        </authorList>
    </citation>
    <scope>NUCLEOTIDE SEQUENCE</scope>
    <source>
        <strain evidence="2">N6</strain>
    </source>
</reference>
<feature type="compositionally biased region" description="Basic and acidic residues" evidence="1">
    <location>
        <begin position="779"/>
        <end position="788"/>
    </location>
</feature>
<feature type="compositionally biased region" description="Pro residues" evidence="1">
    <location>
        <begin position="2020"/>
        <end position="2032"/>
    </location>
</feature>
<feature type="compositionally biased region" description="Pro residues" evidence="1">
    <location>
        <begin position="1389"/>
        <end position="1403"/>
    </location>
</feature>
<feature type="compositionally biased region" description="Low complexity" evidence="1">
    <location>
        <begin position="63"/>
        <end position="96"/>
    </location>
</feature>
<feature type="region of interest" description="Disordered" evidence="1">
    <location>
        <begin position="859"/>
        <end position="913"/>
    </location>
</feature>
<dbReference type="PANTHER" id="PTHR24216:SF65">
    <property type="entry name" value="PAXILLIN-LIKE PROTEIN 1"/>
    <property type="match status" value="1"/>
</dbReference>
<feature type="compositionally biased region" description="Low complexity" evidence="1">
    <location>
        <begin position="889"/>
        <end position="911"/>
    </location>
</feature>
<sequence length="2591" mass="279126">MSAHSRDPPVLSPSPRHFDRRIVNDIDQDVEAMLGLLDERINRAEGDEALDLPPPILASGFISHSAAGSSRSSYATPASHLSSTSSSSPRKTSPLKDGFSFDDQAETPPRSRSTPPREESMAVAREWPPPRLKTSRPSSVRSDNASSSAMEESISSSEAGRDLLATLDNMQSQSTPTTPRVPVTSSTPTPRRTAFSRAWLDPEGAELDDLLPERVTGSGLVKKREMTPVEERTEGGSSVREREDEARMLWRRAKALPSTPSNSSLPSPTKATAKSATDLIKFFEHAAQETTPKPIVARGASESTSRESVRGHLKTSSVPDDRFFLAPPVETPIDDNVPSEIDTLIHPHDSASVVAVNLQAVRAPLPTPIPDPEPAPRKRSTPSPLQNVRNVVAAWRGSLPTPQPVSSFNTSALRGDDQDAATKSKGNVFEEAFFSIRRMSTRRKKKGEVMDADGGEKQQQKVLRDKPLPPIVERQSLFRDIQGEGGIRGEVVSTITEMTSEPMRVGEIWYLNVHDPSGPYRWIKCDAQLFPDRLVLTWIPENVAAGCRGIVTLDLVHCLEVRSIPSPNHPSAVADDGSIAAKAVPGLSDNLYPFQLVYDDGVERLAAQSARDRVRWVSAIWDILENSPSEEERDEDAAVSSENGSRSTLLRQSPALAGLREQMYRPVLYEHRYSRTSDDIHLGDSQTGLLQLKRNSSKHLGRNNGSLLRRIASEADLDLDALAAPMHLAKDSSPPSSECSSALRRSRVDTASRPRMTPMSGLKTSSAAESSVSYQSVLEEPHQEEERTSFGTAVSSQVSERYNAFHAAASHSASNSFSTASSERLPSYSSAITVLPVRELEPIAVQPAVSMSRPLSVISGESRPFATPQTPPRLPPRRDRTASSAVYHTASSAPTTARAPSDDSSASAASSKVFSDRTTAEGYVTLKRSVPLVNAVGPGGKVLTPSIATNYFTATEGSGSYLTTQSVARDPFRSITPSSISHAAHSLEHTVSEVSIGETVTSRGKSSFRIPVPSNPSSSSLSTTARSRSSSSSTSTTRPGTVSTTGVSSATSLPRRILEAVIGNEGARVGDTTAITSQLNRIETAVADIGSFLSVPPASPSDPQRFANGKRSQNAPIPEPPSSPSSSSSSSSDTATRPGTPTVDHRLFRDLESIKEQNHSLMKQQLKLQHMLESDEEYRKAPMLGRIEDLLLRLLERSGDSEILMELGQDDAQIRYGNKSDQAPSTLSRRTFASGPGHSTYSDEQGGKAPAPAPSIDTEYERERRARMSGVPESLLEISSHLTDELDEDWEVQNLPPGSPDVHLQSQLRAMPPVSMLARRNVWPESSHTLSDAVLTPISATPAQDQVSSEADTPRPVHRPIMIPQPSSTESQSDTTVSTTPSPRRRPFRPGPPPRPVEIPSPVRPEGYPSVMPPPSFRPGMPYPRPSRLASGREPMTTTYFRRGFPPPIPVGPMAGPHMGPFMSGVGPGVPGFGGPFGPSVYPRPGYMPPGAAGGGYGIPRRPFFPSRPPRAGSEGISSTRGYTDSYSHSDPGSHQTEDLEEAVNHLNQSQHEAIDKAEALAEAQGLQANEISRYLHELGSVMDNNRVEQMKELMTLHEDIGRIRDQLNHPPPPLPPKSPPELAVPASPAVQVTVNNEKPPQQMPAAVMNITEQSEHGESPVLTHLPNPAPTNKDMQQDALLRDLQDKVAELARKLAESERLQQQPLEKIVITEREYDPQKSAGASVKPLPPQPAVALSPPLSVPVIPPSRYASSAAPSVAASPHVHFGPEHVKETTTEVIRGPAGQDIEREIVREYDRTPSEVAAGLPPIHETVVETKTVERPASVMRDSAGMNAPVTMIGEDGITRPESQYPIFHAPLMTSPPSVVHSSADPPGPRIMGGTHRHSISPTVLAPSDSHNRPAVVVEDHPDGLLVKTATAKPRRPSIDREHPVQLSNIPAQTQGPSLQGIPAAIKVSPGPVYADSTLPQARPTLNVPPAHTSPTAPSSQQGPANQSLFSDGATRAALAEESQNKLKKEPIPAPNAPAPPHANIPPDGQRDAGSLPAADSAPLHDQANLPDDQGQAYTAQQPQLDKAHLIGPSNESADQPGRKSKLLKDKNMATHAPTVLSTPPLLAPHHTPPEEGHTLENIPIDENPHQEGRPIAGTSITDGASADRPNVLKKKPSRVGIASKQGSPSQVPGAAHFGSTEEHVDHVNQHIANHEDADGKGGQSANTHGQERVQPPPIRFGQPSVPADDPSRSTTQQLPVQDGKSSHAGDFSSVKSKDKQMKSPEEAWADSEKLAAQSKAKAEKADLERIERETTQRRKEDKEKLATSRHQQHLDALADLKKAISDHQSRDEKWKATYADSAKDKEKRRLEKATKDKQWQSAFDKLLAQVENDKKWRETEGKKPGADAVIDFLKKSNEDQTTFLRSLAADIMAQNADQHKTTKEAHKAMAREQVAFNVAGYLDDFSKALSGEVRALLKEVGDLRETRRALYYELAELLLLKGRQSAGDLMAIMPWPGPGNTAGPARPAPPPSAAPKSAPPKQEAAKPAAPPAAPPAWQSFSIPATLNLGGPAIGSTTMSPSRPAPPTGGSRPLPVPGNTEGK</sequence>
<proteinExistence type="predicted"/>
<dbReference type="Proteomes" id="UP000620104">
    <property type="component" value="Unassembled WGS sequence"/>
</dbReference>
<feature type="region of interest" description="Disordered" evidence="1">
    <location>
        <begin position="628"/>
        <end position="652"/>
    </location>
</feature>
<evidence type="ECO:0000313" key="3">
    <source>
        <dbReference type="Proteomes" id="UP000620104"/>
    </source>
</evidence>
<feature type="region of interest" description="Disordered" evidence="1">
    <location>
        <begin position="49"/>
        <end position="244"/>
    </location>
</feature>
<feature type="region of interest" description="Disordered" evidence="1">
    <location>
        <begin position="1095"/>
        <end position="1143"/>
    </location>
</feature>
<feature type="compositionally biased region" description="Low complexity" evidence="1">
    <location>
        <begin position="732"/>
        <end position="741"/>
    </location>
</feature>
<evidence type="ECO:0008006" key="4">
    <source>
        <dbReference type="Google" id="ProtNLM"/>
    </source>
</evidence>
<feature type="region of interest" description="Disordered" evidence="1">
    <location>
        <begin position="365"/>
        <end position="385"/>
    </location>
</feature>
<organism evidence="2 3">
    <name type="scientific">Naganishia liquefaciens</name>
    <dbReference type="NCBI Taxonomy" id="104408"/>
    <lineage>
        <taxon>Eukaryota</taxon>
        <taxon>Fungi</taxon>
        <taxon>Dikarya</taxon>
        <taxon>Basidiomycota</taxon>
        <taxon>Agaricomycotina</taxon>
        <taxon>Tremellomycetes</taxon>
        <taxon>Filobasidiales</taxon>
        <taxon>Filobasidiaceae</taxon>
        <taxon>Naganishia</taxon>
    </lineage>
</organism>
<feature type="region of interest" description="Disordered" evidence="1">
    <location>
        <begin position="297"/>
        <end position="323"/>
    </location>
</feature>
<dbReference type="PANTHER" id="PTHR24216">
    <property type="entry name" value="PAXILLIN-RELATED"/>
    <property type="match status" value="1"/>
</dbReference>
<feature type="region of interest" description="Disordered" evidence="1">
    <location>
        <begin position="1339"/>
        <end position="1432"/>
    </location>
</feature>
<feature type="compositionally biased region" description="Basic and acidic residues" evidence="1">
    <location>
        <begin position="2188"/>
        <end position="2208"/>
    </location>
</feature>
<dbReference type="OrthoDB" id="2592983at2759"/>
<feature type="region of interest" description="Disordered" evidence="1">
    <location>
        <begin position="728"/>
        <end position="792"/>
    </location>
</feature>
<feature type="compositionally biased region" description="Low complexity" evidence="1">
    <location>
        <begin position="1977"/>
        <end position="1988"/>
    </location>
</feature>
<feature type="compositionally biased region" description="Polar residues" evidence="1">
    <location>
        <begin position="1365"/>
        <end position="1375"/>
    </location>
</feature>
<accession>A0A8H3TQ84</accession>
<protein>
    <recommendedName>
        <fullName evidence="4">PH domain-containing protein</fullName>
    </recommendedName>
</protein>
<feature type="compositionally biased region" description="Polar residues" evidence="1">
    <location>
        <begin position="1989"/>
        <end position="1998"/>
    </location>
</feature>
<name>A0A8H3TQ84_9TREE</name>
<feature type="compositionally biased region" description="Acidic residues" evidence="1">
    <location>
        <begin position="628"/>
        <end position="637"/>
    </location>
</feature>
<feature type="compositionally biased region" description="Basic and acidic residues" evidence="1">
    <location>
        <begin position="222"/>
        <end position="244"/>
    </location>
</feature>
<dbReference type="EMBL" id="BLZA01000011">
    <property type="protein sequence ID" value="GHJ85207.1"/>
    <property type="molecule type" value="Genomic_DNA"/>
</dbReference>
<evidence type="ECO:0000313" key="2">
    <source>
        <dbReference type="EMBL" id="GHJ85207.1"/>
    </source>
</evidence>
<feature type="region of interest" description="Disordered" evidence="1">
    <location>
        <begin position="1917"/>
        <end position="2321"/>
    </location>
</feature>
<feature type="compositionally biased region" description="Low complexity" evidence="1">
    <location>
        <begin position="765"/>
        <end position="777"/>
    </location>
</feature>
<feature type="region of interest" description="Disordered" evidence="1">
    <location>
        <begin position="1506"/>
        <end position="1539"/>
    </location>
</feature>
<gene>
    <name evidence="2" type="ORF">NliqN6_1609</name>
</gene>
<evidence type="ECO:0000256" key="1">
    <source>
        <dbReference type="SAM" id="MobiDB-lite"/>
    </source>
</evidence>
<feature type="region of interest" description="Disordered" evidence="1">
    <location>
        <begin position="1216"/>
        <end position="1271"/>
    </location>
</feature>
<feature type="region of interest" description="Disordered" evidence="1">
    <location>
        <begin position="1002"/>
        <end position="1051"/>
    </location>
</feature>
<feature type="compositionally biased region" description="Polar residues" evidence="1">
    <location>
        <begin position="1934"/>
        <end position="1946"/>
    </location>
</feature>
<feature type="compositionally biased region" description="Low complexity" evidence="1">
    <location>
        <begin position="135"/>
        <end position="158"/>
    </location>
</feature>
<feature type="compositionally biased region" description="Polar residues" evidence="1">
    <location>
        <begin position="1219"/>
        <end position="1243"/>
    </location>
</feature>
<feature type="compositionally biased region" description="Low complexity" evidence="1">
    <location>
        <begin position="1016"/>
        <end position="1051"/>
    </location>
</feature>